<name>A0A8H7UYD1_9FUNG</name>
<gene>
    <name evidence="3" type="ORF">INT46_010123</name>
</gene>
<reference evidence="3" key="1">
    <citation type="submission" date="2020-12" db="EMBL/GenBank/DDBJ databases">
        <title>Metabolic potential, ecology and presence of endohyphal bacteria is reflected in genomic diversity of Mucoromycotina.</title>
        <authorList>
            <person name="Muszewska A."/>
            <person name="Okrasinska A."/>
            <person name="Steczkiewicz K."/>
            <person name="Drgas O."/>
            <person name="Orlowska M."/>
            <person name="Perlinska-Lenart U."/>
            <person name="Aleksandrzak-Piekarczyk T."/>
            <person name="Szatraj K."/>
            <person name="Zielenkiewicz U."/>
            <person name="Pilsyk S."/>
            <person name="Malc E."/>
            <person name="Mieczkowski P."/>
            <person name="Kruszewska J.S."/>
            <person name="Biernat P."/>
            <person name="Pawlowska J."/>
        </authorList>
    </citation>
    <scope>NUCLEOTIDE SEQUENCE</scope>
    <source>
        <strain evidence="3">CBS 226.32</strain>
    </source>
</reference>
<dbReference type="GO" id="GO:0032040">
    <property type="term" value="C:small-subunit processome"/>
    <property type="evidence" value="ECO:0007669"/>
    <property type="project" value="TreeGrafter"/>
</dbReference>
<evidence type="ECO:0000256" key="1">
    <source>
        <dbReference type="SAM" id="MobiDB-lite"/>
    </source>
</evidence>
<dbReference type="OrthoDB" id="5596992at2759"/>
<dbReference type="Pfam" id="PF10307">
    <property type="entry name" value="HAD_SAK_1"/>
    <property type="match status" value="1"/>
</dbReference>
<feature type="domain" description="Swiss Army Knife RNA repair protein HAD" evidence="2">
    <location>
        <begin position="193"/>
        <end position="406"/>
    </location>
</feature>
<feature type="region of interest" description="Disordered" evidence="1">
    <location>
        <begin position="606"/>
        <end position="628"/>
    </location>
</feature>
<dbReference type="GO" id="GO:0031428">
    <property type="term" value="C:box C/D methylation guide snoRNP complex"/>
    <property type="evidence" value="ECO:0007669"/>
    <property type="project" value="TreeGrafter"/>
</dbReference>
<accession>A0A8H7UYD1</accession>
<organism evidence="3 4">
    <name type="scientific">Mucor plumbeus</name>
    <dbReference type="NCBI Taxonomy" id="97098"/>
    <lineage>
        <taxon>Eukaryota</taxon>
        <taxon>Fungi</taxon>
        <taxon>Fungi incertae sedis</taxon>
        <taxon>Mucoromycota</taxon>
        <taxon>Mucoromycotina</taxon>
        <taxon>Mucoromycetes</taxon>
        <taxon>Mucorales</taxon>
        <taxon>Mucorineae</taxon>
        <taxon>Mucoraceae</taxon>
        <taxon>Mucor</taxon>
    </lineage>
</organism>
<evidence type="ECO:0000313" key="3">
    <source>
        <dbReference type="EMBL" id="KAG2196628.1"/>
    </source>
</evidence>
<dbReference type="GO" id="GO:0000494">
    <property type="term" value="P:box C/D sno(s)RNA 3'-end processing"/>
    <property type="evidence" value="ECO:0007669"/>
    <property type="project" value="TreeGrafter"/>
</dbReference>
<sequence length="628" mass="72786">MSADPVLEEFPLEAMEEIDVVAKEWIQEQSDKEVKRIRDVGSSVLPLKISNCGIITNFDNKKPRAINRVELDTNCDLSKVQQIMVSPPTPYPHKDNFNYVNLILVTSQPIPFLAPYLYKTNLKVTQPEKEEGGRKYPSKEVVLKNDLRDYLLINKNGGVLQRQFEKSFFHQHKSTQKPTKLAIFDFDSTLFFSPLLSPTIWHPNLIRVATAESVYGPGWWRDIRSLDLGPFEELRKNAWEGFWNEGIVQQARDCISDEETMTIVLTGRRYHPFHLLVPAMLEAKGLQFDLVGLRPDPEHVSDNQWEVKQGQQHLTYNLTSSVFKSTMHFKTCFILNIIHNIPSIRKVTMWDDRIHHVKKFKEYLDAVKNTQVINYGDVIYVPGIRPKYNPEWEKNVIRHIIETHNKALVEHVKDGYKNGKFQQRLAWPTIIEKEDPLGSSSEMPLKLTPLPAATVIKFSSESREKLCEAYRPYFAQQLKENRELKWKDYGGEQPQLFGDYVYLSQKVISTKFIAVGSVGSEVGVTIKAYSNSPRLTCLVLKVEIDGHVDSDYLLPVYYKPSEYFDIFKMRDIDWCPVKSSKSLPTHFKGKVDYAYRLGVVEKTTEKRPRYSDNYDDQTEEIESKRARH</sequence>
<dbReference type="GO" id="GO:0008649">
    <property type="term" value="F:rRNA methyltransferase activity"/>
    <property type="evidence" value="ECO:0007669"/>
    <property type="project" value="TreeGrafter"/>
</dbReference>
<dbReference type="Proteomes" id="UP000650833">
    <property type="component" value="Unassembled WGS sequence"/>
</dbReference>
<dbReference type="PANTHER" id="PTHR10335">
    <property type="entry name" value="RRNA 2-O-METHYLTRANSFERASE FIBRILLARIN"/>
    <property type="match status" value="1"/>
</dbReference>
<evidence type="ECO:0000259" key="2">
    <source>
        <dbReference type="Pfam" id="PF10307"/>
    </source>
</evidence>
<proteinExistence type="predicted"/>
<dbReference type="GO" id="GO:1990259">
    <property type="term" value="F:histone H2AQ104 methyltransferase activity"/>
    <property type="evidence" value="ECO:0007669"/>
    <property type="project" value="TreeGrafter"/>
</dbReference>
<keyword evidence="4" id="KW-1185">Reference proteome</keyword>
<evidence type="ECO:0000313" key="4">
    <source>
        <dbReference type="Proteomes" id="UP000650833"/>
    </source>
</evidence>
<dbReference type="PANTHER" id="PTHR10335:SF23">
    <property type="entry name" value="OB FOLD-CONTAINING PROTEIN, NUCLEIC ACID BINDING"/>
    <property type="match status" value="1"/>
</dbReference>
<dbReference type="EMBL" id="JAEPRC010000466">
    <property type="protein sequence ID" value="KAG2196628.1"/>
    <property type="molecule type" value="Genomic_DNA"/>
</dbReference>
<dbReference type="AlphaFoldDB" id="A0A8H7UYD1"/>
<protein>
    <recommendedName>
        <fullName evidence="2">Swiss Army Knife RNA repair protein HAD domain-containing protein</fullName>
    </recommendedName>
</protein>
<comment type="caution">
    <text evidence="3">The sequence shown here is derived from an EMBL/GenBank/DDBJ whole genome shotgun (WGS) entry which is preliminary data.</text>
</comment>
<dbReference type="InterPro" id="IPR018812">
    <property type="entry name" value="SAK_HAD"/>
</dbReference>
<dbReference type="GO" id="GO:0003723">
    <property type="term" value="F:RNA binding"/>
    <property type="evidence" value="ECO:0007669"/>
    <property type="project" value="TreeGrafter"/>
</dbReference>